<reference evidence="1 2" key="1">
    <citation type="journal article" date="2015" name="PLoS ONE">
        <title>Lysis to Kill: Evaluation of the Lytic Abilities, and Genomics of Nine Bacteriophages Infective for Gordonia spp. and Their Potential Use in Activated Sludge Foam Biocontrol.</title>
        <authorList>
            <person name="Dyson Z.A."/>
            <person name="Tucci J."/>
            <person name="Seviour R.J."/>
            <person name="Petrovski S."/>
        </authorList>
    </citation>
    <scope>NUCLEOTIDE SEQUENCE [LARGE SCALE GENOMIC DNA]</scope>
</reference>
<keyword evidence="2" id="KW-1185">Reference proteome</keyword>
<dbReference type="OrthoDB" id="12922at10239"/>
<dbReference type="KEGG" id="vg:26515981"/>
<sequence>MTWQQPTLDQLIADAGERIPGFNSDFPDGAQYADIEKVFAFVLRPLVELDEHIGNFVIADYDQDKIDPDTDTVIETPFIEIHRRGGEYNPDDFSYSPNVEVLFWGKSRDMANGTADLGTILLLGCGGAEVDGVYLDFVEDATGDEEIRQNNFDDRCVTRQFRTGYRPTYPD</sequence>
<gene>
    <name evidence="1" type="ORF">GTE8_23</name>
</gene>
<protein>
    <recommendedName>
        <fullName evidence="3">Tail terminator</fullName>
    </recommendedName>
</protein>
<accession>A0A0K0N6S7</accession>
<evidence type="ECO:0000313" key="1">
    <source>
        <dbReference type="EMBL" id="AKJ72366.1"/>
    </source>
</evidence>
<name>A0A0K0N6S7_9CAUD</name>
<proteinExistence type="predicted"/>
<evidence type="ECO:0008006" key="3">
    <source>
        <dbReference type="Google" id="ProtNLM"/>
    </source>
</evidence>
<dbReference type="GeneID" id="26515981"/>
<organism evidence="1 2">
    <name type="scientific">Gordonia phage GTE8</name>
    <dbReference type="NCBI Taxonomy" id="1647475"/>
    <lineage>
        <taxon>Viruses</taxon>
        <taxon>Duplodnaviria</taxon>
        <taxon>Heunggongvirae</taxon>
        <taxon>Uroviricota</taxon>
        <taxon>Caudoviricetes</taxon>
        <taxon>Zierdtviridae</taxon>
        <taxon>Emilbogenvirinae</taxon>
        <taxon>Foxborovirus</taxon>
        <taxon>Foxborovirus GTE8</taxon>
    </lineage>
</organism>
<dbReference type="Proteomes" id="UP000204476">
    <property type="component" value="Genome"/>
</dbReference>
<evidence type="ECO:0000313" key="2">
    <source>
        <dbReference type="Proteomes" id="UP000204476"/>
    </source>
</evidence>
<dbReference type="EMBL" id="KR053201">
    <property type="protein sequence ID" value="AKJ72366.1"/>
    <property type="molecule type" value="Genomic_DNA"/>
</dbReference>
<dbReference type="RefSeq" id="YP_009187085.1">
    <property type="nucleotide sequence ID" value="NC_028653.1"/>
</dbReference>